<name>A0ACB7P8H4_9PEZI</name>
<comment type="caution">
    <text evidence="1">The sequence shown here is derived from an EMBL/GenBank/DDBJ whole genome shotgun (WGS) entry which is preliminary data.</text>
</comment>
<evidence type="ECO:0000313" key="1">
    <source>
        <dbReference type="EMBL" id="KAH6631740.1"/>
    </source>
</evidence>
<keyword evidence="2" id="KW-1185">Reference proteome</keyword>
<protein>
    <submittedName>
        <fullName evidence="1">Uncharacterized protein</fullName>
    </submittedName>
</protein>
<organism evidence="1 2">
    <name type="scientific">Chaetomium tenue</name>
    <dbReference type="NCBI Taxonomy" id="1854479"/>
    <lineage>
        <taxon>Eukaryota</taxon>
        <taxon>Fungi</taxon>
        <taxon>Dikarya</taxon>
        <taxon>Ascomycota</taxon>
        <taxon>Pezizomycotina</taxon>
        <taxon>Sordariomycetes</taxon>
        <taxon>Sordariomycetidae</taxon>
        <taxon>Sordariales</taxon>
        <taxon>Chaetomiaceae</taxon>
        <taxon>Chaetomium</taxon>
    </lineage>
</organism>
<dbReference type="EMBL" id="JAGIZQ010000004">
    <property type="protein sequence ID" value="KAH6631740.1"/>
    <property type="molecule type" value="Genomic_DNA"/>
</dbReference>
<sequence length="150" mass="16429">MLSSLARPAFFRVAPSLLFLLLPLRFSLILLRYSFTHTTHTQHGIPRAGPRLSHAGLVAVYTKLVPPSCLQVSLQGADAEGGVKCPIRPRPLRCRPGSMQLLGIDGEREAHAGKRQKNATLPYHLFIIATWKPLSAEPCSMVLFPSVALP</sequence>
<gene>
    <name evidence="1" type="ORF">F5144DRAFT_230218</name>
</gene>
<accession>A0ACB7P8H4</accession>
<dbReference type="Proteomes" id="UP000724584">
    <property type="component" value="Unassembled WGS sequence"/>
</dbReference>
<reference evidence="1 2" key="1">
    <citation type="journal article" date="2021" name="Nat. Commun.">
        <title>Genetic determinants of endophytism in the Arabidopsis root mycobiome.</title>
        <authorList>
            <person name="Mesny F."/>
            <person name="Miyauchi S."/>
            <person name="Thiergart T."/>
            <person name="Pickel B."/>
            <person name="Atanasova L."/>
            <person name="Karlsson M."/>
            <person name="Huettel B."/>
            <person name="Barry K.W."/>
            <person name="Haridas S."/>
            <person name="Chen C."/>
            <person name="Bauer D."/>
            <person name="Andreopoulos W."/>
            <person name="Pangilinan J."/>
            <person name="LaButti K."/>
            <person name="Riley R."/>
            <person name="Lipzen A."/>
            <person name="Clum A."/>
            <person name="Drula E."/>
            <person name="Henrissat B."/>
            <person name="Kohler A."/>
            <person name="Grigoriev I.V."/>
            <person name="Martin F.M."/>
            <person name="Hacquard S."/>
        </authorList>
    </citation>
    <scope>NUCLEOTIDE SEQUENCE [LARGE SCALE GENOMIC DNA]</scope>
    <source>
        <strain evidence="1 2">MPI-SDFR-AT-0079</strain>
    </source>
</reference>
<evidence type="ECO:0000313" key="2">
    <source>
        <dbReference type="Proteomes" id="UP000724584"/>
    </source>
</evidence>
<proteinExistence type="predicted"/>